<keyword evidence="1" id="KW-0472">Membrane</keyword>
<dbReference type="SMART" id="SM00327">
    <property type="entry name" value="VWA"/>
    <property type="match status" value="1"/>
</dbReference>
<name>A0A7U6JJ41_9GAMM</name>
<accession>A0A7U6JJ41</accession>
<protein>
    <recommendedName>
        <fullName evidence="2">VWFA domain-containing protein</fullName>
    </recommendedName>
</protein>
<evidence type="ECO:0000259" key="2">
    <source>
        <dbReference type="PROSITE" id="PS50234"/>
    </source>
</evidence>
<dbReference type="PANTHER" id="PTHR22550">
    <property type="entry name" value="SPORE GERMINATION PROTEIN"/>
    <property type="match status" value="1"/>
</dbReference>
<keyword evidence="1" id="KW-1133">Transmembrane helix</keyword>
<keyword evidence="1" id="KW-0812">Transmembrane</keyword>
<dbReference type="InterPro" id="IPR050768">
    <property type="entry name" value="UPF0353/GerABKA_families"/>
</dbReference>
<evidence type="ECO:0000256" key="1">
    <source>
        <dbReference type="SAM" id="Phobius"/>
    </source>
</evidence>
<feature type="transmembrane region" description="Helical" evidence="1">
    <location>
        <begin position="56"/>
        <end position="73"/>
    </location>
</feature>
<dbReference type="Proteomes" id="UP000031631">
    <property type="component" value="Chromosome"/>
</dbReference>
<dbReference type="CDD" id="cd01467">
    <property type="entry name" value="vWA_BatA_type"/>
    <property type="match status" value="1"/>
</dbReference>
<dbReference type="PROSITE" id="PS50234">
    <property type="entry name" value="VWFA"/>
    <property type="match status" value="1"/>
</dbReference>
<keyword evidence="4" id="KW-1185">Reference proteome</keyword>
<feature type="transmembrane region" description="Helical" evidence="1">
    <location>
        <begin position="298"/>
        <end position="315"/>
    </location>
</feature>
<sequence length="319" mass="35510">MLEFAWPWLFLLLPLPLLVRLLPPVSRPQAALKVPFLKDFEQLQSRLRRRSGGRSAALWLAALAWLLLVAAAARPQWQGQPMPLPLEGRDLMLAVDLSGSMAEEDFMIGRQRVDRLTATKIVAGNFIEKRKGDRLGLILFGEQAYLQAPLTYDLKTVKTLLEEAFINMAGQKTAIGDAIGLAIKRLRDKKGEKVLILMSDGENTAGQMDPLKAAELAAQEGLKVYTIGIGADPEADFFGMVTTRSALDEKTLRRIAQITGGRYFRARDTAELVAIYDAIDAMEPVENEKRFFRPVDELFQWPAGAALVLSLGLLLRRRP</sequence>
<feature type="transmembrane region" description="Helical" evidence="1">
    <location>
        <begin position="6"/>
        <end position="23"/>
    </location>
</feature>
<organism evidence="3 4">
    <name type="scientific">Thiolapillus brandeum</name>
    <dbReference type="NCBI Taxonomy" id="1076588"/>
    <lineage>
        <taxon>Bacteria</taxon>
        <taxon>Pseudomonadati</taxon>
        <taxon>Pseudomonadota</taxon>
        <taxon>Gammaproteobacteria</taxon>
        <taxon>Chromatiales</taxon>
        <taxon>Sedimenticolaceae</taxon>
        <taxon>Thiolapillus</taxon>
    </lineage>
</organism>
<dbReference type="KEGG" id="tbn:TBH_C1870"/>
<dbReference type="InterPro" id="IPR033881">
    <property type="entry name" value="vWA_BatA_type"/>
</dbReference>
<evidence type="ECO:0000313" key="3">
    <source>
        <dbReference type="EMBL" id="BAO44785.1"/>
    </source>
</evidence>
<dbReference type="PANTHER" id="PTHR22550:SF18">
    <property type="entry name" value="VWFA DOMAIN-CONTAINING PROTEIN"/>
    <property type="match status" value="1"/>
</dbReference>
<dbReference type="InterPro" id="IPR002035">
    <property type="entry name" value="VWF_A"/>
</dbReference>
<feature type="domain" description="VWFA" evidence="2">
    <location>
        <begin position="90"/>
        <end position="279"/>
    </location>
</feature>
<gene>
    <name evidence="3" type="ORF">TBH_C1870</name>
</gene>
<dbReference type="InterPro" id="IPR036465">
    <property type="entry name" value="vWFA_dom_sf"/>
</dbReference>
<dbReference type="EMBL" id="AP012273">
    <property type="protein sequence ID" value="BAO44785.1"/>
    <property type="molecule type" value="Genomic_DNA"/>
</dbReference>
<proteinExistence type="predicted"/>
<dbReference type="AlphaFoldDB" id="A0A7U6JJ41"/>
<reference evidence="3 4" key="1">
    <citation type="journal article" date="2014" name="PLoS ONE">
        <title>Physiological and genomic features of a novel sulfur-oxidizing gammaproteobacterium belonging to a previously uncultivated symbiotic lineage isolated from a hydrothermal vent.</title>
        <authorList>
            <person name="Nunoura T."/>
            <person name="Takaki Y."/>
            <person name="Kazama H."/>
            <person name="Kakuta J."/>
            <person name="Shimamura S."/>
            <person name="Makita H."/>
            <person name="Hirai M."/>
            <person name="Miyazaki M."/>
            <person name="Takai K."/>
        </authorList>
    </citation>
    <scope>NUCLEOTIDE SEQUENCE [LARGE SCALE GENOMIC DNA]</scope>
    <source>
        <strain evidence="3 4">Hiromi1</strain>
    </source>
</reference>
<dbReference type="Gene3D" id="3.40.50.410">
    <property type="entry name" value="von Willebrand factor, type A domain"/>
    <property type="match status" value="1"/>
</dbReference>
<evidence type="ECO:0000313" key="4">
    <source>
        <dbReference type="Proteomes" id="UP000031631"/>
    </source>
</evidence>
<dbReference type="SUPFAM" id="SSF53300">
    <property type="entry name" value="vWA-like"/>
    <property type="match status" value="1"/>
</dbReference>
<dbReference type="OrthoDB" id="6206554at2"/>
<dbReference type="RefSeq" id="WP_041067950.1">
    <property type="nucleotide sequence ID" value="NZ_AP012273.1"/>
</dbReference>
<dbReference type="Pfam" id="PF00092">
    <property type="entry name" value="VWA"/>
    <property type="match status" value="1"/>
</dbReference>